<accession>A0A7R9ISE7</accession>
<dbReference type="InterPro" id="IPR036034">
    <property type="entry name" value="PDZ_sf"/>
</dbReference>
<dbReference type="Gene3D" id="2.30.42.10">
    <property type="match status" value="1"/>
</dbReference>
<dbReference type="EMBL" id="OE008286">
    <property type="protein sequence ID" value="CAD7463527.1"/>
    <property type="molecule type" value="Genomic_DNA"/>
</dbReference>
<dbReference type="InterPro" id="IPR001478">
    <property type="entry name" value="PDZ"/>
</dbReference>
<organism evidence="2">
    <name type="scientific">Timema tahoe</name>
    <dbReference type="NCBI Taxonomy" id="61484"/>
    <lineage>
        <taxon>Eukaryota</taxon>
        <taxon>Metazoa</taxon>
        <taxon>Ecdysozoa</taxon>
        <taxon>Arthropoda</taxon>
        <taxon>Hexapoda</taxon>
        <taxon>Insecta</taxon>
        <taxon>Pterygota</taxon>
        <taxon>Neoptera</taxon>
        <taxon>Polyneoptera</taxon>
        <taxon>Phasmatodea</taxon>
        <taxon>Timematodea</taxon>
        <taxon>Timematoidea</taxon>
        <taxon>Timematidae</taxon>
        <taxon>Timema</taxon>
    </lineage>
</organism>
<dbReference type="PROSITE" id="PS50106">
    <property type="entry name" value="PDZ"/>
    <property type="match status" value="1"/>
</dbReference>
<dbReference type="Pfam" id="PF25597">
    <property type="entry name" value="SH3_retrovirus"/>
    <property type="match status" value="1"/>
</dbReference>
<dbReference type="InterPro" id="IPR057670">
    <property type="entry name" value="SH3_retrovirus"/>
</dbReference>
<feature type="domain" description="PDZ" evidence="1">
    <location>
        <begin position="1"/>
        <end position="49"/>
    </location>
</feature>
<sequence>MSSDLMSLHIGDRILEVNGTPVKDQPIENIENLIRYTDTVLQEKVIIPDKSPSKGKLEPKGKQGILVIHFDCSKACRVLIPSERKICVSRVVRFFAESGPESAANTESDMLTEQGPPRQAKVIAYQKKLSPHQNIQACGLPQDIAFNDDLPDSEDTGH</sequence>
<evidence type="ECO:0000259" key="1">
    <source>
        <dbReference type="PROSITE" id="PS50106"/>
    </source>
</evidence>
<dbReference type="SUPFAM" id="SSF50156">
    <property type="entry name" value="PDZ domain-like"/>
    <property type="match status" value="1"/>
</dbReference>
<dbReference type="AlphaFoldDB" id="A0A7R9ISE7"/>
<evidence type="ECO:0000313" key="2">
    <source>
        <dbReference type="EMBL" id="CAD7463527.1"/>
    </source>
</evidence>
<reference evidence="2" key="1">
    <citation type="submission" date="2020-11" db="EMBL/GenBank/DDBJ databases">
        <authorList>
            <person name="Tran Van P."/>
        </authorList>
    </citation>
    <scope>NUCLEOTIDE SEQUENCE</scope>
</reference>
<gene>
    <name evidence="2" type="ORF">TTEB3V08_LOCUS11409</name>
</gene>
<name>A0A7R9ISE7_9NEOP</name>
<proteinExistence type="predicted"/>
<protein>
    <recommendedName>
        <fullName evidence="1">PDZ domain-containing protein</fullName>
    </recommendedName>
</protein>